<evidence type="ECO:0000256" key="3">
    <source>
        <dbReference type="ARBA" id="ARBA00023163"/>
    </source>
</evidence>
<keyword evidence="4" id="KW-0175">Coiled coil</keyword>
<evidence type="ECO:0000313" key="7">
    <source>
        <dbReference type="EMBL" id="KOG91880.1"/>
    </source>
</evidence>
<dbReference type="InterPro" id="IPR050679">
    <property type="entry name" value="Bact_HTH_transcr_reg"/>
</dbReference>
<dbReference type="EMBL" id="LGUT01000061">
    <property type="protein sequence ID" value="KOG91880.1"/>
    <property type="molecule type" value="Genomic_DNA"/>
</dbReference>
<dbReference type="Gene3D" id="1.10.10.10">
    <property type="entry name" value="Winged helix-like DNA-binding domain superfamily/Winged helix DNA-binding domain"/>
    <property type="match status" value="1"/>
</dbReference>
<dbReference type="CDD" id="cd07377">
    <property type="entry name" value="WHTH_GntR"/>
    <property type="match status" value="1"/>
</dbReference>
<feature type="compositionally biased region" description="Basic and acidic residues" evidence="5">
    <location>
        <begin position="18"/>
        <end position="37"/>
    </location>
</feature>
<dbReference type="PANTHER" id="PTHR44846:SF17">
    <property type="entry name" value="GNTR-FAMILY TRANSCRIPTIONAL REGULATOR"/>
    <property type="match status" value="1"/>
</dbReference>
<feature type="region of interest" description="Disordered" evidence="5">
    <location>
        <begin position="1"/>
        <end position="37"/>
    </location>
</feature>
<keyword evidence="1" id="KW-0805">Transcription regulation</keyword>
<dbReference type="SUPFAM" id="SSF46785">
    <property type="entry name" value="Winged helix' DNA-binding domain"/>
    <property type="match status" value="1"/>
</dbReference>
<evidence type="ECO:0000259" key="6">
    <source>
        <dbReference type="PROSITE" id="PS50949"/>
    </source>
</evidence>
<dbReference type="RefSeq" id="WP_030892567.1">
    <property type="nucleotide sequence ID" value="NZ_JBIRHZ010000003.1"/>
</dbReference>
<keyword evidence="3" id="KW-0804">Transcription</keyword>
<feature type="domain" description="HTH gntR-type" evidence="6">
    <location>
        <begin position="9"/>
        <end position="77"/>
    </location>
</feature>
<protein>
    <recommendedName>
        <fullName evidence="6">HTH gntR-type domain-containing protein</fullName>
    </recommendedName>
</protein>
<feature type="coiled-coil region" evidence="4">
    <location>
        <begin position="107"/>
        <end position="134"/>
    </location>
</feature>
<sequence length="141" mass="15473">MPTPMHDQRPPYQQAADAIRDDITAGRLKPGERLPSNRELEERFGIANMTARSALRVLRDEGLIYTVQGRGSYVTDTPPSPDDGPSEGMGQPGPDEAGAEGPVTEVLVALRDQLRALNAEVETLKREVSELKDQRRQPPTS</sequence>
<reference evidence="7 8" key="1">
    <citation type="submission" date="2015-07" db="EMBL/GenBank/DDBJ databases">
        <authorList>
            <person name="Ju K.-S."/>
            <person name="Doroghazi J.R."/>
            <person name="Metcalf W.W."/>
        </authorList>
    </citation>
    <scope>NUCLEOTIDE SEQUENCE [LARGE SCALE GENOMIC DNA]</scope>
    <source>
        <strain evidence="7 8">NRRL B-3589</strain>
    </source>
</reference>
<dbReference type="Pfam" id="PF00392">
    <property type="entry name" value="GntR"/>
    <property type="match status" value="1"/>
</dbReference>
<gene>
    <name evidence="7" type="ORF">ADK38_00745</name>
</gene>
<accession>A0ABR5JEP9</accession>
<evidence type="ECO:0000256" key="2">
    <source>
        <dbReference type="ARBA" id="ARBA00023125"/>
    </source>
</evidence>
<dbReference type="InterPro" id="IPR000524">
    <property type="entry name" value="Tscrpt_reg_HTH_GntR"/>
</dbReference>
<dbReference type="Proteomes" id="UP000037020">
    <property type="component" value="Unassembled WGS sequence"/>
</dbReference>
<evidence type="ECO:0000256" key="1">
    <source>
        <dbReference type="ARBA" id="ARBA00023015"/>
    </source>
</evidence>
<dbReference type="InterPro" id="IPR036390">
    <property type="entry name" value="WH_DNA-bd_sf"/>
</dbReference>
<evidence type="ECO:0000313" key="8">
    <source>
        <dbReference type="Proteomes" id="UP000037020"/>
    </source>
</evidence>
<name>A0ABR5JEP9_9ACTN</name>
<keyword evidence="8" id="KW-1185">Reference proteome</keyword>
<proteinExistence type="predicted"/>
<evidence type="ECO:0000256" key="4">
    <source>
        <dbReference type="SAM" id="Coils"/>
    </source>
</evidence>
<dbReference type="InterPro" id="IPR036388">
    <property type="entry name" value="WH-like_DNA-bd_sf"/>
</dbReference>
<organism evidence="7 8">
    <name type="scientific">Streptomyces varsoviensis</name>
    <dbReference type="NCBI Taxonomy" id="67373"/>
    <lineage>
        <taxon>Bacteria</taxon>
        <taxon>Bacillati</taxon>
        <taxon>Actinomycetota</taxon>
        <taxon>Actinomycetes</taxon>
        <taxon>Kitasatosporales</taxon>
        <taxon>Streptomycetaceae</taxon>
        <taxon>Streptomyces</taxon>
    </lineage>
</organism>
<evidence type="ECO:0000256" key="5">
    <source>
        <dbReference type="SAM" id="MobiDB-lite"/>
    </source>
</evidence>
<dbReference type="PANTHER" id="PTHR44846">
    <property type="entry name" value="MANNOSYL-D-GLYCERATE TRANSPORT/METABOLISM SYSTEM REPRESSOR MNGR-RELATED"/>
    <property type="match status" value="1"/>
</dbReference>
<keyword evidence="2" id="KW-0238">DNA-binding</keyword>
<feature type="region of interest" description="Disordered" evidence="5">
    <location>
        <begin position="69"/>
        <end position="102"/>
    </location>
</feature>
<comment type="caution">
    <text evidence="7">The sequence shown here is derived from an EMBL/GenBank/DDBJ whole genome shotgun (WGS) entry which is preliminary data.</text>
</comment>
<dbReference type="PRINTS" id="PR00035">
    <property type="entry name" value="HTHGNTR"/>
</dbReference>
<dbReference type="PROSITE" id="PS50949">
    <property type="entry name" value="HTH_GNTR"/>
    <property type="match status" value="1"/>
</dbReference>
<dbReference type="SMART" id="SM00345">
    <property type="entry name" value="HTH_GNTR"/>
    <property type="match status" value="1"/>
</dbReference>